<comment type="caution">
    <text evidence="1">The sequence shown here is derived from an EMBL/GenBank/DDBJ whole genome shotgun (WGS) entry which is preliminary data.</text>
</comment>
<proteinExistence type="predicted"/>
<protein>
    <recommendedName>
        <fullName evidence="3">Transposase</fullName>
    </recommendedName>
</protein>
<gene>
    <name evidence="1" type="ORF">GLP33_20550</name>
</gene>
<evidence type="ECO:0000313" key="1">
    <source>
        <dbReference type="EMBL" id="MCF2304097.1"/>
    </source>
</evidence>
<accession>A0AAW4ZS26</accession>
<dbReference type="EMBL" id="WMCP01000043">
    <property type="protein sequence ID" value="MCF2304097.1"/>
    <property type="molecule type" value="Genomic_DNA"/>
</dbReference>
<name>A0AAW4ZS26_PHOPO</name>
<dbReference type="AlphaFoldDB" id="A0AAW4ZS26"/>
<dbReference type="Proteomes" id="UP000813876">
    <property type="component" value="Unassembled WGS sequence"/>
</dbReference>
<reference evidence="1" key="1">
    <citation type="submission" date="2019-11" db="EMBL/GenBank/DDBJ databases">
        <title>Comparative genomics of photobacteria reveal adaptation to distinct habitats.</title>
        <authorList>
            <person name="Fuertes-Perez S."/>
            <person name="Hilgarth M."/>
            <person name="Vogel R.F."/>
        </authorList>
    </citation>
    <scope>NUCLEOTIDE SEQUENCE</scope>
    <source>
        <strain evidence="1">TMW2.2145</strain>
    </source>
</reference>
<evidence type="ECO:0008006" key="3">
    <source>
        <dbReference type="Google" id="ProtNLM"/>
    </source>
</evidence>
<organism evidence="1 2">
    <name type="scientific">Photobacterium phosphoreum</name>
    <dbReference type="NCBI Taxonomy" id="659"/>
    <lineage>
        <taxon>Bacteria</taxon>
        <taxon>Pseudomonadati</taxon>
        <taxon>Pseudomonadota</taxon>
        <taxon>Gammaproteobacteria</taxon>
        <taxon>Vibrionales</taxon>
        <taxon>Vibrionaceae</taxon>
        <taxon>Photobacterium</taxon>
    </lineage>
</organism>
<evidence type="ECO:0000313" key="2">
    <source>
        <dbReference type="Proteomes" id="UP000813876"/>
    </source>
</evidence>
<sequence>MIKNFNAALIAKSLKEETKENRRRPYSKRKSKLDHLSVEIIELKKENVKNSEIQKWLSTQKIKVDHRTIGRWLEKNYRG</sequence>
<dbReference type="RefSeq" id="WP_232581758.1">
    <property type="nucleotide sequence ID" value="NZ_WMCP01000043.1"/>
</dbReference>